<feature type="compositionally biased region" description="Basic and acidic residues" evidence="6">
    <location>
        <begin position="49"/>
        <end position="61"/>
    </location>
</feature>
<feature type="compositionally biased region" description="Polar residues" evidence="6">
    <location>
        <begin position="111"/>
        <end position="127"/>
    </location>
</feature>
<sequence>MSAPGPLSNGGAAQSVWGPLNIQSPTLSSVLGNGSIWRRRRKKKHRKEKCVVECRETCKLEKPKKRKSSDSLKEQGSEVGSSDNSDCRRESPSDSSLDSTQSVKAKRAKITTHSAVGTAKTSSSLSDTWEVDSGFSSETSPPTSGRSSPCIGINPSMLVAMDCEMVGTGPKGHRSELARCSILNYSGTVIYDKYIMPCNPVTNYRTRWSGIKEEHLKQALPYEEAKKEILHVLKGKIIIGHALHNDFNVLGIAVPRSRTRDTFSLGLLRQLYGTQQCVSLKKLAQKLLNRNIQVGRAGHCSVEDALAALDLYKLVEEEWEKSIQAHLQNSELISEHTASMEHYMQDEYWPESLTDCNQ</sequence>
<proteinExistence type="predicted"/>
<evidence type="ECO:0000256" key="3">
    <source>
        <dbReference type="ARBA" id="ARBA00022801"/>
    </source>
</evidence>
<reference evidence="8" key="3">
    <citation type="submission" date="2025-09" db="UniProtKB">
        <authorList>
            <consortium name="Ensembl"/>
        </authorList>
    </citation>
    <scope>IDENTIFICATION</scope>
</reference>
<keyword evidence="9" id="KW-1185">Reference proteome</keyword>
<keyword evidence="4" id="KW-0269">Exonuclease</keyword>
<evidence type="ECO:0000313" key="9">
    <source>
        <dbReference type="Proteomes" id="UP001501920"/>
    </source>
</evidence>
<dbReference type="SMART" id="SM00479">
    <property type="entry name" value="EXOIII"/>
    <property type="match status" value="1"/>
</dbReference>
<dbReference type="GO" id="GO:0005730">
    <property type="term" value="C:nucleolus"/>
    <property type="evidence" value="ECO:0007669"/>
    <property type="project" value="UniProtKB-ARBA"/>
</dbReference>
<accession>A0AAR2K8R8</accession>
<keyword evidence="2" id="KW-0540">Nuclease</keyword>
<feature type="compositionally biased region" description="Polar residues" evidence="6">
    <location>
        <begin position="21"/>
        <end position="32"/>
    </location>
</feature>
<feature type="region of interest" description="Disordered" evidence="6">
    <location>
        <begin position="1"/>
        <end position="151"/>
    </location>
</feature>
<gene>
    <name evidence="8" type="primary">ISG20</name>
</gene>
<name>A0AAR2K8R8_PYGNA</name>
<dbReference type="GO" id="GO:0004527">
    <property type="term" value="F:exonuclease activity"/>
    <property type="evidence" value="ECO:0007669"/>
    <property type="project" value="UniProtKB-KW"/>
</dbReference>
<protein>
    <recommendedName>
        <fullName evidence="7">Exonuclease domain-containing protein</fullName>
    </recommendedName>
</protein>
<dbReference type="Gene3D" id="3.30.420.10">
    <property type="entry name" value="Ribonuclease H-like superfamily/Ribonuclease H"/>
    <property type="match status" value="1"/>
</dbReference>
<evidence type="ECO:0000256" key="6">
    <source>
        <dbReference type="SAM" id="MobiDB-lite"/>
    </source>
</evidence>
<dbReference type="AlphaFoldDB" id="A0AAR2K8R8"/>
<evidence type="ECO:0000256" key="1">
    <source>
        <dbReference type="ARBA" id="ARBA00004123"/>
    </source>
</evidence>
<feature type="domain" description="Exonuclease" evidence="7">
    <location>
        <begin position="157"/>
        <end position="321"/>
    </location>
</feature>
<feature type="compositionally biased region" description="Polar residues" evidence="6">
    <location>
        <begin position="134"/>
        <end position="147"/>
    </location>
</feature>
<keyword evidence="3" id="KW-0378">Hydrolase</keyword>
<dbReference type="FunFam" id="3.30.420.10:FF:000007">
    <property type="entry name" value="Interferon-stimulated exonuclease gene 20"/>
    <property type="match status" value="1"/>
</dbReference>
<evidence type="ECO:0000256" key="4">
    <source>
        <dbReference type="ARBA" id="ARBA00022839"/>
    </source>
</evidence>
<reference evidence="8" key="2">
    <citation type="submission" date="2025-08" db="UniProtKB">
        <authorList>
            <consortium name="Ensembl"/>
        </authorList>
    </citation>
    <scope>IDENTIFICATION</scope>
</reference>
<dbReference type="InterPro" id="IPR036397">
    <property type="entry name" value="RNaseH_sf"/>
</dbReference>
<evidence type="ECO:0000259" key="7">
    <source>
        <dbReference type="SMART" id="SM00479"/>
    </source>
</evidence>
<dbReference type="GeneID" id="108416413"/>
<feature type="compositionally biased region" description="Basic residues" evidence="6">
    <location>
        <begin position="37"/>
        <end position="48"/>
    </location>
</feature>
<keyword evidence="5" id="KW-0539">Nucleus</keyword>
<dbReference type="Pfam" id="PF00929">
    <property type="entry name" value="RNase_T"/>
    <property type="match status" value="1"/>
</dbReference>
<dbReference type="InterPro" id="IPR012337">
    <property type="entry name" value="RNaseH-like_sf"/>
</dbReference>
<dbReference type="Ensembl" id="ENSPNAT00000077205.1">
    <property type="protein sequence ID" value="ENSPNAP00000058884.1"/>
    <property type="gene ID" value="ENSPNAG00000031606.1"/>
</dbReference>
<dbReference type="PANTHER" id="PTHR12801:SF57">
    <property type="entry name" value="APOPTOSIS-ENHANCING NUCLEASE"/>
    <property type="match status" value="1"/>
</dbReference>
<feature type="compositionally biased region" description="Low complexity" evidence="6">
    <location>
        <begin position="93"/>
        <end position="102"/>
    </location>
</feature>
<evidence type="ECO:0000256" key="5">
    <source>
        <dbReference type="ARBA" id="ARBA00023242"/>
    </source>
</evidence>
<dbReference type="InterPro" id="IPR013520">
    <property type="entry name" value="Ribonucl_H"/>
</dbReference>
<dbReference type="InterPro" id="IPR047021">
    <property type="entry name" value="REXO1/3/4-like"/>
</dbReference>
<organism evidence="8 9">
    <name type="scientific">Pygocentrus nattereri</name>
    <name type="common">Red-bellied piranha</name>
    <dbReference type="NCBI Taxonomy" id="42514"/>
    <lineage>
        <taxon>Eukaryota</taxon>
        <taxon>Metazoa</taxon>
        <taxon>Chordata</taxon>
        <taxon>Craniata</taxon>
        <taxon>Vertebrata</taxon>
        <taxon>Euteleostomi</taxon>
        <taxon>Actinopterygii</taxon>
        <taxon>Neopterygii</taxon>
        <taxon>Teleostei</taxon>
        <taxon>Ostariophysi</taxon>
        <taxon>Characiformes</taxon>
        <taxon>Characoidei</taxon>
        <taxon>Pygocentrus</taxon>
    </lineage>
</organism>
<dbReference type="Proteomes" id="UP001501920">
    <property type="component" value="Chromosome 8"/>
</dbReference>
<dbReference type="PANTHER" id="PTHR12801">
    <property type="entry name" value="RNA EXONUCLEASE REXO1 / RECO3 FAMILY MEMBER-RELATED"/>
    <property type="match status" value="1"/>
</dbReference>
<dbReference type="RefSeq" id="XP_037396679.1">
    <property type="nucleotide sequence ID" value="XM_037540782.1"/>
</dbReference>
<evidence type="ECO:0000313" key="8">
    <source>
        <dbReference type="Ensembl" id="ENSPNAP00000058884.1"/>
    </source>
</evidence>
<reference evidence="8 9" key="1">
    <citation type="submission" date="2020-10" db="EMBL/GenBank/DDBJ databases">
        <title>Pygocentrus nattereri (red-bellied piranha) genome, fPygNat1, primary haplotype.</title>
        <authorList>
            <person name="Myers G."/>
            <person name="Meyer A."/>
            <person name="Karagic N."/>
            <person name="Pippel M."/>
            <person name="Winkler S."/>
            <person name="Tracey A."/>
            <person name="Wood J."/>
            <person name="Formenti G."/>
            <person name="Howe K."/>
            <person name="Fedrigo O."/>
            <person name="Jarvis E.D."/>
        </authorList>
    </citation>
    <scope>NUCLEOTIDE SEQUENCE [LARGE SCALE GENOMIC DNA]</scope>
</reference>
<evidence type="ECO:0000256" key="2">
    <source>
        <dbReference type="ARBA" id="ARBA00022722"/>
    </source>
</evidence>
<dbReference type="GO" id="GO:0003676">
    <property type="term" value="F:nucleic acid binding"/>
    <property type="evidence" value="ECO:0007669"/>
    <property type="project" value="InterPro"/>
</dbReference>
<comment type="subcellular location">
    <subcellularLocation>
        <location evidence="1">Nucleus</location>
    </subcellularLocation>
</comment>
<dbReference type="SUPFAM" id="SSF53098">
    <property type="entry name" value="Ribonuclease H-like"/>
    <property type="match status" value="1"/>
</dbReference>
<dbReference type="GeneTree" id="ENSGT00940000160781"/>